<keyword evidence="4" id="KW-0808">Transferase</keyword>
<keyword evidence="12" id="KW-1185">Reference proteome</keyword>
<accession>A0A2P8PTZ7</accession>
<dbReference type="GO" id="GO:0016763">
    <property type="term" value="F:pentosyltransferase activity"/>
    <property type="evidence" value="ECO:0007669"/>
    <property type="project" value="TreeGrafter"/>
</dbReference>
<name>A0A2P8PTZ7_9ACTN</name>
<feature type="compositionally biased region" description="Low complexity" evidence="8">
    <location>
        <begin position="68"/>
        <end position="79"/>
    </location>
</feature>
<dbReference type="InterPro" id="IPR038731">
    <property type="entry name" value="RgtA/B/C-like"/>
</dbReference>
<dbReference type="GO" id="GO:0005886">
    <property type="term" value="C:plasma membrane"/>
    <property type="evidence" value="ECO:0007669"/>
    <property type="project" value="UniProtKB-SubCell"/>
</dbReference>
<dbReference type="PANTHER" id="PTHR33908:SF11">
    <property type="entry name" value="MEMBRANE PROTEIN"/>
    <property type="match status" value="1"/>
</dbReference>
<sequence>MNRSQNPHPPQPQGPYDGQRYDGQQYDGSQYGDQRYGDQFGDPYGDPYADPYGESDSASWFNSDGSRQAAQGQGYGTQAAYPREQEQSYVPGIPGQRQREDQPTYALHTVEVTPAEPSYHIPVTPEAGWDMAASRRRAWVSRAVLLCILLIQTVLSLRLSNTAFQDEALYLSSGHEQLDHLLNGTPVTTDYASYFSGSPTLYPVLAALVDGWFGLTGARVLSLLFMLGTTALLYSFSRRMFNERAALAGAALFAVTQSTIVLGYFATYDAPAIFLLAAAAWVIVRTDRAPVAVVLLAAPPAVLAVGVKYASALFLPTLVVLALLTAWPHRGKAAFVRAVLLGVGIAGLLGVALYGTDVLEGVRATTTAREHGTDSAVDLLKKSALWGGLMFLTACGGAVSYIRRGRMNESPLALRLSGPGWRWRLLLGLLLCGTAMLAPAYQIHLSTSVALYKHLGFGLLFAAPMAGIGVTRLVGAHFRYPQLGILLWVTVLCLGLSQSVERFASWPGTSGLNTVLRTHITPDKGRYLASTPNVPVYYLRDITEQSRWTSLYGIGYKDDKGKVHRGADGYRTAIKDGWFDMVVLDGVATPQMDKVVIAALKESGKYRLAGTVPFKVGSGDGTYRVWIKSS</sequence>
<feature type="transmembrane region" description="Helical" evidence="9">
    <location>
        <begin position="483"/>
        <end position="500"/>
    </location>
</feature>
<protein>
    <recommendedName>
        <fullName evidence="10">Glycosyltransferase RgtA/B/C/D-like domain-containing protein</fullName>
    </recommendedName>
</protein>
<dbReference type="OrthoDB" id="4909654at2"/>
<keyword evidence="6 9" id="KW-1133">Transmembrane helix</keyword>
<proteinExistence type="predicted"/>
<keyword evidence="2" id="KW-1003">Cell membrane</keyword>
<evidence type="ECO:0000256" key="1">
    <source>
        <dbReference type="ARBA" id="ARBA00004651"/>
    </source>
</evidence>
<feature type="transmembrane region" description="Helical" evidence="9">
    <location>
        <begin position="334"/>
        <end position="354"/>
    </location>
</feature>
<dbReference type="AlphaFoldDB" id="A0A2P8PTZ7"/>
<evidence type="ECO:0000256" key="5">
    <source>
        <dbReference type="ARBA" id="ARBA00022692"/>
    </source>
</evidence>
<feature type="transmembrane region" description="Helical" evidence="9">
    <location>
        <begin position="139"/>
        <end position="159"/>
    </location>
</feature>
<evidence type="ECO:0000256" key="3">
    <source>
        <dbReference type="ARBA" id="ARBA00022676"/>
    </source>
</evidence>
<keyword evidence="7 9" id="KW-0472">Membrane</keyword>
<dbReference type="InterPro" id="IPR050297">
    <property type="entry name" value="LipidA_mod_glycosyltrf_83"/>
</dbReference>
<dbReference type="EMBL" id="PYBJ01000041">
    <property type="protein sequence ID" value="PSM37454.1"/>
    <property type="molecule type" value="Genomic_DNA"/>
</dbReference>
<evidence type="ECO:0000256" key="9">
    <source>
        <dbReference type="SAM" id="Phobius"/>
    </source>
</evidence>
<reference evidence="11 12" key="1">
    <citation type="submission" date="2018-03" db="EMBL/GenBank/DDBJ databases">
        <title>Streptomyces dioscori sp. nov., a novel endophytic actinobacterium isolated from bulbil of Dioscorea bulbifera L.</title>
        <authorList>
            <person name="Zhikuan W."/>
        </authorList>
    </citation>
    <scope>NUCLEOTIDE SEQUENCE [LARGE SCALE GENOMIC DNA]</scope>
    <source>
        <strain evidence="11 12">A217</strain>
    </source>
</reference>
<comment type="caution">
    <text evidence="11">The sequence shown here is derived from an EMBL/GenBank/DDBJ whole genome shotgun (WGS) entry which is preliminary data.</text>
</comment>
<dbReference type="Proteomes" id="UP000240429">
    <property type="component" value="Unassembled WGS sequence"/>
</dbReference>
<feature type="transmembrane region" description="Helical" evidence="9">
    <location>
        <begin position="212"/>
        <end position="234"/>
    </location>
</feature>
<feature type="domain" description="Glycosyltransferase RgtA/B/C/D-like" evidence="10">
    <location>
        <begin position="214"/>
        <end position="330"/>
    </location>
</feature>
<keyword evidence="3" id="KW-0328">Glycosyltransferase</keyword>
<evidence type="ECO:0000313" key="12">
    <source>
        <dbReference type="Proteomes" id="UP000240429"/>
    </source>
</evidence>
<evidence type="ECO:0000259" key="10">
    <source>
        <dbReference type="Pfam" id="PF13231"/>
    </source>
</evidence>
<feature type="transmembrane region" description="Helical" evidence="9">
    <location>
        <begin position="309"/>
        <end position="327"/>
    </location>
</feature>
<feature type="transmembrane region" description="Helical" evidence="9">
    <location>
        <begin position="384"/>
        <end position="402"/>
    </location>
</feature>
<evidence type="ECO:0000313" key="11">
    <source>
        <dbReference type="EMBL" id="PSM37454.1"/>
    </source>
</evidence>
<feature type="compositionally biased region" description="Polar residues" evidence="8">
    <location>
        <begin position="56"/>
        <end position="66"/>
    </location>
</feature>
<feature type="transmembrane region" description="Helical" evidence="9">
    <location>
        <begin position="423"/>
        <end position="443"/>
    </location>
</feature>
<dbReference type="GO" id="GO:0009103">
    <property type="term" value="P:lipopolysaccharide biosynthetic process"/>
    <property type="evidence" value="ECO:0007669"/>
    <property type="project" value="UniProtKB-ARBA"/>
</dbReference>
<feature type="compositionally biased region" description="Low complexity" evidence="8">
    <location>
        <begin position="16"/>
        <end position="39"/>
    </location>
</feature>
<evidence type="ECO:0000256" key="8">
    <source>
        <dbReference type="SAM" id="MobiDB-lite"/>
    </source>
</evidence>
<dbReference type="RefSeq" id="WP_107022211.1">
    <property type="nucleotide sequence ID" value="NZ_KZ679065.1"/>
</dbReference>
<organism evidence="11 12">
    <name type="scientific">Streptomyces dioscori</name>
    <dbReference type="NCBI Taxonomy" id="2109333"/>
    <lineage>
        <taxon>Bacteria</taxon>
        <taxon>Bacillati</taxon>
        <taxon>Actinomycetota</taxon>
        <taxon>Actinomycetes</taxon>
        <taxon>Kitasatosporales</taxon>
        <taxon>Streptomycetaceae</taxon>
        <taxon>Streptomyces</taxon>
        <taxon>Streptomyces aurantiacus group</taxon>
    </lineage>
</organism>
<evidence type="ECO:0000256" key="4">
    <source>
        <dbReference type="ARBA" id="ARBA00022679"/>
    </source>
</evidence>
<comment type="subcellular location">
    <subcellularLocation>
        <location evidence="1">Cell membrane</location>
        <topology evidence="1">Multi-pass membrane protein</topology>
    </subcellularLocation>
</comment>
<dbReference type="Pfam" id="PF13231">
    <property type="entry name" value="PMT_2"/>
    <property type="match status" value="1"/>
</dbReference>
<evidence type="ECO:0000256" key="6">
    <source>
        <dbReference type="ARBA" id="ARBA00022989"/>
    </source>
</evidence>
<gene>
    <name evidence="11" type="ORF">C6Y14_42020</name>
</gene>
<dbReference type="PANTHER" id="PTHR33908">
    <property type="entry name" value="MANNOSYLTRANSFERASE YKCB-RELATED"/>
    <property type="match status" value="1"/>
</dbReference>
<evidence type="ECO:0000256" key="7">
    <source>
        <dbReference type="ARBA" id="ARBA00023136"/>
    </source>
</evidence>
<feature type="region of interest" description="Disordered" evidence="8">
    <location>
        <begin position="1"/>
        <end position="79"/>
    </location>
</feature>
<keyword evidence="5 9" id="KW-0812">Transmembrane</keyword>
<feature type="transmembrane region" description="Helical" evidence="9">
    <location>
        <begin position="455"/>
        <end position="474"/>
    </location>
</feature>
<evidence type="ECO:0000256" key="2">
    <source>
        <dbReference type="ARBA" id="ARBA00022475"/>
    </source>
</evidence>